<evidence type="ECO:0000313" key="2">
    <source>
        <dbReference type="Proteomes" id="UP000028038"/>
    </source>
</evidence>
<protein>
    <submittedName>
        <fullName evidence="1">Putative transposase</fullName>
    </submittedName>
</protein>
<comment type="caution">
    <text evidence="1">The sequence shown here is derived from an EMBL/GenBank/DDBJ whole genome shotgun (WGS) entry which is preliminary data.</text>
</comment>
<organism evidence="1 2">
    <name type="scientific">Escherichia coli 2-460-02_S1_C1</name>
    <dbReference type="NCBI Taxonomy" id="1444044"/>
    <lineage>
        <taxon>Bacteria</taxon>
        <taxon>Pseudomonadati</taxon>
        <taxon>Pseudomonadota</taxon>
        <taxon>Gammaproteobacteria</taxon>
        <taxon>Enterobacterales</taxon>
        <taxon>Enterobacteriaceae</taxon>
        <taxon>Escherichia</taxon>
    </lineage>
</organism>
<accession>A0A836Z9E8</accession>
<dbReference type="EMBL" id="JOSS01000075">
    <property type="protein sequence ID" value="KEO25673.1"/>
    <property type="molecule type" value="Genomic_DNA"/>
</dbReference>
<sequence>MGAFYRRLSSRIGKAKAVTATARKLATLFYNALKYGKKYVDNCADYYEERYRSCVLNGLKRRVKSLGYSLQQDPEL</sequence>
<evidence type="ECO:0000313" key="1">
    <source>
        <dbReference type="EMBL" id="KEO25673.1"/>
    </source>
</evidence>
<reference evidence="1 2" key="1">
    <citation type="submission" date="2014-06" db="EMBL/GenBank/DDBJ databases">
        <title>Genetic Variability of E. coli after antibiotic treatment.</title>
        <authorList>
            <person name="Silbergeld E."/>
            <person name="Coles C."/>
            <person name="Seidman J.C."/>
            <person name="You Y."/>
            <person name="George J."/>
            <person name="Nadendla S."/>
            <person name="Daugherty S.C."/>
            <person name="Nagaraj S."/>
            <person name="Ott S."/>
            <person name="Klega K."/>
            <person name="Rasko D."/>
        </authorList>
    </citation>
    <scope>NUCLEOTIDE SEQUENCE [LARGE SCALE GENOMIC DNA]</scope>
    <source>
        <strain evidence="1 2">2-460-02_S1_C1</strain>
    </source>
</reference>
<dbReference type="Proteomes" id="UP000028038">
    <property type="component" value="Unassembled WGS sequence"/>
</dbReference>
<name>A0A836Z9E8_ECOLX</name>
<proteinExistence type="predicted"/>
<gene>
    <name evidence="1" type="ORF">AB05_4683</name>
</gene>
<dbReference type="AlphaFoldDB" id="A0A836Z9E8"/>